<dbReference type="RefSeq" id="WP_273937591.1">
    <property type="nucleotide sequence ID" value="NZ_CP097263.1"/>
</dbReference>
<gene>
    <name evidence="1" type="ORF">ACFFH7_38035</name>
</gene>
<sequence length="135" mass="15187">MSYVPNELLSRLVGHRLFSVQFLLDHVQLHFDSDTSSRQVVLQCDCFPTVVRDGRTYAVGDPGWADALWRFIPGVVTDTREATGTGLEVRFGVDLIRLRPTVDELVGAEIAMLTGFDDGQWMVWRPGEESFEDLA</sequence>
<evidence type="ECO:0000313" key="1">
    <source>
        <dbReference type="EMBL" id="MFC0547360.1"/>
    </source>
</evidence>
<name>A0ABV6N449_9PSEU</name>
<dbReference type="Proteomes" id="UP001589810">
    <property type="component" value="Unassembled WGS sequence"/>
</dbReference>
<reference evidence="1 2" key="1">
    <citation type="submission" date="2024-09" db="EMBL/GenBank/DDBJ databases">
        <authorList>
            <person name="Sun Q."/>
            <person name="Mori K."/>
        </authorList>
    </citation>
    <scope>NUCLEOTIDE SEQUENCE [LARGE SCALE GENOMIC DNA]</scope>
    <source>
        <strain evidence="1 2">TBRC 1432</strain>
    </source>
</reference>
<keyword evidence="2" id="KW-1185">Reference proteome</keyword>
<organism evidence="1 2">
    <name type="scientific">Kutzneria chonburiensis</name>
    <dbReference type="NCBI Taxonomy" id="1483604"/>
    <lineage>
        <taxon>Bacteria</taxon>
        <taxon>Bacillati</taxon>
        <taxon>Actinomycetota</taxon>
        <taxon>Actinomycetes</taxon>
        <taxon>Pseudonocardiales</taxon>
        <taxon>Pseudonocardiaceae</taxon>
        <taxon>Kutzneria</taxon>
    </lineage>
</organism>
<comment type="caution">
    <text evidence="1">The sequence shown here is derived from an EMBL/GenBank/DDBJ whole genome shotgun (WGS) entry which is preliminary data.</text>
</comment>
<dbReference type="EMBL" id="JBHLUD010000013">
    <property type="protein sequence ID" value="MFC0547360.1"/>
    <property type="molecule type" value="Genomic_DNA"/>
</dbReference>
<accession>A0ABV6N449</accession>
<proteinExistence type="predicted"/>
<protein>
    <submittedName>
        <fullName evidence="1">Uncharacterized protein</fullName>
    </submittedName>
</protein>
<evidence type="ECO:0000313" key="2">
    <source>
        <dbReference type="Proteomes" id="UP001589810"/>
    </source>
</evidence>